<dbReference type="PROSITE" id="PS50088">
    <property type="entry name" value="ANK_REPEAT"/>
    <property type="match status" value="1"/>
</dbReference>
<keyword evidence="1" id="KW-0677">Repeat</keyword>
<dbReference type="SMART" id="SM00248">
    <property type="entry name" value="ANK"/>
    <property type="match status" value="1"/>
</dbReference>
<comment type="caution">
    <text evidence="6">The sequence shown here is derived from an EMBL/GenBank/DDBJ whole genome shotgun (WGS) entry which is preliminary data.</text>
</comment>
<feature type="domain" description="Prion-inhibition and propagation HeLo" evidence="4">
    <location>
        <begin position="5"/>
        <end position="46"/>
    </location>
</feature>
<feature type="region of interest" description="Disordered" evidence="3">
    <location>
        <begin position="81"/>
        <end position="105"/>
    </location>
</feature>
<reference evidence="6" key="1">
    <citation type="journal article" date="2021" name="Nat. Commun.">
        <title>Genetic determinants of endophytism in the Arabidopsis root mycobiome.</title>
        <authorList>
            <person name="Mesny F."/>
            <person name="Miyauchi S."/>
            <person name="Thiergart T."/>
            <person name="Pickel B."/>
            <person name="Atanasova L."/>
            <person name="Karlsson M."/>
            <person name="Huettel B."/>
            <person name="Barry K.W."/>
            <person name="Haridas S."/>
            <person name="Chen C."/>
            <person name="Bauer D."/>
            <person name="Andreopoulos W."/>
            <person name="Pangilinan J."/>
            <person name="LaButti K."/>
            <person name="Riley R."/>
            <person name="Lipzen A."/>
            <person name="Clum A."/>
            <person name="Drula E."/>
            <person name="Henrissat B."/>
            <person name="Kohler A."/>
            <person name="Grigoriev I.V."/>
            <person name="Martin F.M."/>
            <person name="Hacquard S."/>
        </authorList>
    </citation>
    <scope>NUCLEOTIDE SEQUENCE</scope>
    <source>
        <strain evidence="6">MPI-CAGE-AT-0021</strain>
    </source>
</reference>
<dbReference type="PROSITE" id="PS50297">
    <property type="entry name" value="ANK_REP_REGION"/>
    <property type="match status" value="1"/>
</dbReference>
<evidence type="ECO:0000313" key="6">
    <source>
        <dbReference type="EMBL" id="KAH7113174.1"/>
    </source>
</evidence>
<organism evidence="6 7">
    <name type="scientific">Dactylonectria estremocensis</name>
    <dbReference type="NCBI Taxonomy" id="1079267"/>
    <lineage>
        <taxon>Eukaryota</taxon>
        <taxon>Fungi</taxon>
        <taxon>Dikarya</taxon>
        <taxon>Ascomycota</taxon>
        <taxon>Pezizomycotina</taxon>
        <taxon>Sordariomycetes</taxon>
        <taxon>Hypocreomycetidae</taxon>
        <taxon>Hypocreales</taxon>
        <taxon>Nectriaceae</taxon>
        <taxon>Dactylonectria</taxon>
    </lineage>
</organism>
<dbReference type="InterPro" id="IPR036770">
    <property type="entry name" value="Ankyrin_rpt-contain_sf"/>
</dbReference>
<dbReference type="SUPFAM" id="SSF48403">
    <property type="entry name" value="Ankyrin repeat"/>
    <property type="match status" value="1"/>
</dbReference>
<feature type="domain" description="Nephrocystin 3-like N-terminal" evidence="5">
    <location>
        <begin position="195"/>
        <end position="317"/>
    </location>
</feature>
<sequence>METAGLVIGVAGLAGLFNSCLEAIDKVQSYQTFGTNSHVLDTRFKLLHNHHTALNNKDTSAVVTDVLYIIIKAICDVSNAPPRRTQAAAPGDGDLSGIHRPKPPYVMTSESRRRKITWALWGKGGRMEQVELFKKLVHELHSLVPPNTGERTRRAHKPDTGRTNTLAMGSTPGYAWPVEIQRIVAQIEGEIRGKVNGPAGFRKTILCARIIKHLSSILETPVAYFFFSPNYKSHEDPYLALQLWISQIVLRREDTFKHVRQRWKSDLDPVTTRANIITLFMQLLYVIPSCIFIANGLDECAHLNNSSTSVAKYLHDITDAIMPKDIQSNTSAYSQSIINRKLPNKSDDIRSTLSEAMADRCQGQFHWLKMQEESLRRGINKKQLQIARFREREKHRAFALLHWITEAALIVKSKDFPLEDLSDDVDNDYVDSEIISLCKPLVEVRNEPTDPLTPSRQGVLHDSPPPLGLSFRRYAATTWHQRLQSGLRNDAEIARLYIEFLNRDDPTWDAWRAFIDSGGAEREGKEAETIPPSPLYYAIKLHLTDVAISLITEEIVNKTSNLGRSALGIACANGYINVNGSTPLTAASGNGHIEVVKMLLEYGADMIVVNNNG</sequence>
<dbReference type="Pfam" id="PF24883">
    <property type="entry name" value="NPHP3_N"/>
    <property type="match status" value="1"/>
</dbReference>
<dbReference type="InterPro" id="IPR038305">
    <property type="entry name" value="HeLo_sf"/>
</dbReference>
<dbReference type="EMBL" id="JAGMUU010000047">
    <property type="protein sequence ID" value="KAH7113174.1"/>
    <property type="molecule type" value="Genomic_DNA"/>
</dbReference>
<accession>A0A9P9D697</accession>
<dbReference type="AlphaFoldDB" id="A0A9P9D697"/>
<evidence type="ECO:0000313" key="7">
    <source>
        <dbReference type="Proteomes" id="UP000717696"/>
    </source>
</evidence>
<dbReference type="OrthoDB" id="539213at2759"/>
<evidence type="ECO:0000256" key="2">
    <source>
        <dbReference type="PROSITE-ProRule" id="PRU00023"/>
    </source>
</evidence>
<dbReference type="Gene3D" id="1.20.120.1020">
    <property type="entry name" value="Prion-inhibition and propagation, HeLo domain"/>
    <property type="match status" value="1"/>
</dbReference>
<gene>
    <name evidence="6" type="ORF">B0J13DRAFT_590781</name>
</gene>
<evidence type="ECO:0000256" key="3">
    <source>
        <dbReference type="SAM" id="MobiDB-lite"/>
    </source>
</evidence>
<evidence type="ECO:0000256" key="1">
    <source>
        <dbReference type="ARBA" id="ARBA00022737"/>
    </source>
</evidence>
<dbReference type="Pfam" id="PF14479">
    <property type="entry name" value="HeLo"/>
    <property type="match status" value="1"/>
</dbReference>
<protein>
    <submittedName>
        <fullName evidence="6">Uncharacterized protein</fullName>
    </submittedName>
</protein>
<feature type="repeat" description="ANK" evidence="2">
    <location>
        <begin position="579"/>
        <end position="611"/>
    </location>
</feature>
<keyword evidence="7" id="KW-1185">Reference proteome</keyword>
<dbReference type="InterPro" id="IPR056884">
    <property type="entry name" value="NPHP3-like_N"/>
</dbReference>
<name>A0A9P9D697_9HYPO</name>
<dbReference type="InterPro" id="IPR029498">
    <property type="entry name" value="HeLo_dom"/>
</dbReference>
<proteinExistence type="predicted"/>
<keyword evidence="2" id="KW-0040">ANK repeat</keyword>
<feature type="region of interest" description="Disordered" evidence="3">
    <location>
        <begin position="145"/>
        <end position="168"/>
    </location>
</feature>
<evidence type="ECO:0000259" key="5">
    <source>
        <dbReference type="Pfam" id="PF24883"/>
    </source>
</evidence>
<evidence type="ECO:0000259" key="4">
    <source>
        <dbReference type="Pfam" id="PF14479"/>
    </source>
</evidence>
<dbReference type="Pfam" id="PF12796">
    <property type="entry name" value="Ank_2"/>
    <property type="match status" value="1"/>
</dbReference>
<dbReference type="Proteomes" id="UP000717696">
    <property type="component" value="Unassembled WGS sequence"/>
</dbReference>
<dbReference type="Gene3D" id="1.25.40.20">
    <property type="entry name" value="Ankyrin repeat-containing domain"/>
    <property type="match status" value="1"/>
</dbReference>
<dbReference type="InterPro" id="IPR002110">
    <property type="entry name" value="Ankyrin_rpt"/>
</dbReference>